<feature type="coiled-coil region" evidence="1">
    <location>
        <begin position="158"/>
        <end position="185"/>
    </location>
</feature>
<gene>
    <name evidence="3" type="ORF">SAMN06297358_0736</name>
</gene>
<evidence type="ECO:0000256" key="2">
    <source>
        <dbReference type="SAM" id="Phobius"/>
    </source>
</evidence>
<keyword evidence="2" id="KW-1133">Transmembrane helix</keyword>
<organism evidence="3 4">
    <name type="scientific">Pedobacter xixiisoli</name>
    <dbReference type="NCBI Taxonomy" id="1476464"/>
    <lineage>
        <taxon>Bacteria</taxon>
        <taxon>Pseudomonadati</taxon>
        <taxon>Bacteroidota</taxon>
        <taxon>Sphingobacteriia</taxon>
        <taxon>Sphingobacteriales</taxon>
        <taxon>Sphingobacteriaceae</taxon>
        <taxon>Pedobacter</taxon>
    </lineage>
</organism>
<name>A0A285ZSE2_9SPHI</name>
<protein>
    <submittedName>
        <fullName evidence="3">Uncharacterized protein</fullName>
    </submittedName>
</protein>
<dbReference type="AlphaFoldDB" id="A0A285ZSE2"/>
<keyword evidence="4" id="KW-1185">Reference proteome</keyword>
<keyword evidence="1" id="KW-0175">Coiled coil</keyword>
<dbReference type="Proteomes" id="UP000219281">
    <property type="component" value="Unassembled WGS sequence"/>
</dbReference>
<sequence length="289" mass="33561">MEPHSTLWPVLITGMVAIIFFLFSIWKDYDREKRKEQKENSQRNIHLLNLLEDAYLNVEQQYAINSKTIAQIRKKPTEAAPLDFLPTGYLTRLSSALANDSYFTAYNYSYAHINQQQRMKIYNDFSMDLDRLQTRLAELHSYPKSSAEILDNYRESYLQKARTLLTELTELLIQLEEDIAENQDKEELTRTLYNIDTDKMFQAIAEGDIIKLDDEFVGSIHLMLSGLLRPDSAYLKEIMKMCDICQQTTEEYQNLLHTNLALAQRLAQLNGSLEETIGSFGKKLVLVRP</sequence>
<feature type="transmembrane region" description="Helical" evidence="2">
    <location>
        <begin position="6"/>
        <end position="26"/>
    </location>
</feature>
<keyword evidence="2" id="KW-0472">Membrane</keyword>
<accession>A0A285ZSE2</accession>
<evidence type="ECO:0000313" key="3">
    <source>
        <dbReference type="EMBL" id="SOD12568.1"/>
    </source>
</evidence>
<evidence type="ECO:0000313" key="4">
    <source>
        <dbReference type="Proteomes" id="UP000219281"/>
    </source>
</evidence>
<dbReference type="EMBL" id="OCMT01000001">
    <property type="protein sequence ID" value="SOD12568.1"/>
    <property type="molecule type" value="Genomic_DNA"/>
</dbReference>
<proteinExistence type="predicted"/>
<keyword evidence="2" id="KW-0812">Transmembrane</keyword>
<evidence type="ECO:0000256" key="1">
    <source>
        <dbReference type="SAM" id="Coils"/>
    </source>
</evidence>
<reference evidence="4" key="1">
    <citation type="submission" date="2017-09" db="EMBL/GenBank/DDBJ databases">
        <authorList>
            <person name="Varghese N."/>
            <person name="Submissions S."/>
        </authorList>
    </citation>
    <scope>NUCLEOTIDE SEQUENCE [LARGE SCALE GENOMIC DNA]</scope>
    <source>
        <strain evidence="4">CGMCC 1.12803</strain>
    </source>
</reference>